<dbReference type="RefSeq" id="WP_327794419.1">
    <property type="nucleotide sequence ID" value="NZ_JADQAZ010000002.1"/>
</dbReference>
<evidence type="ECO:0000313" key="8">
    <source>
        <dbReference type="Proteomes" id="UP001315686"/>
    </source>
</evidence>
<gene>
    <name evidence="7" type="ORF">IV417_12470</name>
</gene>
<protein>
    <submittedName>
        <fullName evidence="7">O-antigen ligase family protein</fullName>
    </submittedName>
</protein>
<keyword evidence="4 5" id="KW-0472">Membrane</keyword>
<evidence type="ECO:0000256" key="2">
    <source>
        <dbReference type="ARBA" id="ARBA00022692"/>
    </source>
</evidence>
<dbReference type="PANTHER" id="PTHR37422:SF23">
    <property type="entry name" value="TEICHURONIC ACID BIOSYNTHESIS PROTEIN TUAE"/>
    <property type="match status" value="1"/>
</dbReference>
<evidence type="ECO:0000256" key="3">
    <source>
        <dbReference type="ARBA" id="ARBA00022989"/>
    </source>
</evidence>
<dbReference type="InterPro" id="IPR051533">
    <property type="entry name" value="WaaL-like"/>
</dbReference>
<comment type="subcellular location">
    <subcellularLocation>
        <location evidence="1">Membrane</location>
        <topology evidence="1">Multi-pass membrane protein</topology>
    </subcellularLocation>
</comment>
<feature type="transmembrane region" description="Helical" evidence="5">
    <location>
        <begin position="258"/>
        <end position="277"/>
    </location>
</feature>
<evidence type="ECO:0000259" key="6">
    <source>
        <dbReference type="Pfam" id="PF04932"/>
    </source>
</evidence>
<keyword evidence="8" id="KW-1185">Reference proteome</keyword>
<dbReference type="GO" id="GO:0016020">
    <property type="term" value="C:membrane"/>
    <property type="evidence" value="ECO:0007669"/>
    <property type="project" value="UniProtKB-SubCell"/>
</dbReference>
<dbReference type="PANTHER" id="PTHR37422">
    <property type="entry name" value="TEICHURONIC ACID BIOSYNTHESIS PROTEIN TUAE"/>
    <property type="match status" value="1"/>
</dbReference>
<evidence type="ECO:0000256" key="4">
    <source>
        <dbReference type="ARBA" id="ARBA00023136"/>
    </source>
</evidence>
<evidence type="ECO:0000256" key="5">
    <source>
        <dbReference type="SAM" id="Phobius"/>
    </source>
</evidence>
<dbReference type="EMBL" id="JADQAZ010000002">
    <property type="protein sequence ID" value="MBT0958205.1"/>
    <property type="molecule type" value="Genomic_DNA"/>
</dbReference>
<sequence>MALDASGTFVFSNYFALALFAMHLAALLTLVDRHSISHFCRNFYLTSSATAVLYIAFASAGMVDDHFGRLMFFGNSHPNLGGEIYGIAVFIGALCISKRSYFVLALPMIYATLLLQSRTGTVVIAGTIIAKMVFERRGRITKGSVIIGAGLFSFAALLLVLEGSVIDYIAKDVLLAEDTHRGASTGFITGRDAQWRQAWGFFAERPLFGHGMGLYSDGVRGAHNPLLYSLSMFGVFGFAFWVWIGLGLFGLLRHDVRVIVLLVPVSLMLILNDRFINSNSFPLLYYFLIVQLGRFAPNTWDMRSGWPRFLPRLVWSSGKTVEAGRDLVR</sequence>
<feature type="domain" description="O-antigen ligase-related" evidence="6">
    <location>
        <begin position="104"/>
        <end position="242"/>
    </location>
</feature>
<dbReference type="AlphaFoldDB" id="A0AAP2CR85"/>
<comment type="caution">
    <text evidence="7">The sequence shown here is derived from an EMBL/GenBank/DDBJ whole genome shotgun (WGS) entry which is preliminary data.</text>
</comment>
<proteinExistence type="predicted"/>
<dbReference type="Proteomes" id="UP001315686">
    <property type="component" value="Unassembled WGS sequence"/>
</dbReference>
<dbReference type="InterPro" id="IPR007016">
    <property type="entry name" value="O-antigen_ligase-rel_domated"/>
</dbReference>
<feature type="transmembrane region" description="Helical" evidence="5">
    <location>
        <begin position="12"/>
        <end position="31"/>
    </location>
</feature>
<keyword evidence="7" id="KW-0436">Ligase</keyword>
<reference evidence="7 8" key="1">
    <citation type="journal article" date="2021" name="Arch. Microbiol.">
        <title>Harenicola maris gen. nov., sp. nov. isolated from the Sea of Japan shallow sediments.</title>
        <authorList>
            <person name="Romanenko L.A."/>
            <person name="Kurilenko V.V."/>
            <person name="Chernysheva N.Y."/>
            <person name="Tekutyeva L.A."/>
            <person name="Velansky P.V."/>
            <person name="Svetashev V.I."/>
            <person name="Isaeva M.P."/>
        </authorList>
    </citation>
    <scope>NUCLEOTIDE SEQUENCE [LARGE SCALE GENOMIC DNA]</scope>
    <source>
        <strain evidence="7 8">KMM 3653</strain>
    </source>
</reference>
<keyword evidence="3 5" id="KW-1133">Transmembrane helix</keyword>
<accession>A0AAP2CR85</accession>
<keyword evidence="2 5" id="KW-0812">Transmembrane</keyword>
<evidence type="ECO:0000313" key="7">
    <source>
        <dbReference type="EMBL" id="MBT0958205.1"/>
    </source>
</evidence>
<feature type="transmembrane region" description="Helical" evidence="5">
    <location>
        <begin position="108"/>
        <end position="133"/>
    </location>
</feature>
<name>A0AAP2CR85_9RHOB</name>
<feature type="transmembrane region" description="Helical" evidence="5">
    <location>
        <begin position="43"/>
        <end position="63"/>
    </location>
</feature>
<evidence type="ECO:0000256" key="1">
    <source>
        <dbReference type="ARBA" id="ARBA00004141"/>
    </source>
</evidence>
<organism evidence="7 8">
    <name type="scientific">Harenicola maris</name>
    <dbReference type="NCBI Taxonomy" id="2841044"/>
    <lineage>
        <taxon>Bacteria</taxon>
        <taxon>Pseudomonadati</taxon>
        <taxon>Pseudomonadota</taxon>
        <taxon>Alphaproteobacteria</taxon>
        <taxon>Rhodobacterales</taxon>
        <taxon>Paracoccaceae</taxon>
        <taxon>Harenicola</taxon>
    </lineage>
</organism>
<dbReference type="GO" id="GO:0016874">
    <property type="term" value="F:ligase activity"/>
    <property type="evidence" value="ECO:0007669"/>
    <property type="project" value="UniProtKB-KW"/>
</dbReference>
<dbReference type="Pfam" id="PF04932">
    <property type="entry name" value="Wzy_C"/>
    <property type="match status" value="1"/>
</dbReference>
<feature type="transmembrane region" description="Helical" evidence="5">
    <location>
        <begin position="226"/>
        <end position="251"/>
    </location>
</feature>
<feature type="transmembrane region" description="Helical" evidence="5">
    <location>
        <begin position="145"/>
        <end position="166"/>
    </location>
</feature>